<name>A0ABV8SYR1_9GAMM</name>
<sequence>MITPSDLPAKALLQKYAYPGAYTDCYFTEVARSIPFPEYIEAFYTTWVFKLERFILTHIVNKPSSDLDVHRLSRAEINAFAAWTVEGRTPDQLLMCDYLRRTRSWLMVVPVKGGTRLYFGSAVVPVRRKSGEVTLGTSYRALMGFHKLYSRILLSAARSRLI</sequence>
<reference evidence="2" key="1">
    <citation type="journal article" date="2019" name="Int. J. Syst. Evol. Microbiol.">
        <title>The Global Catalogue of Microorganisms (GCM) 10K type strain sequencing project: providing services to taxonomists for standard genome sequencing and annotation.</title>
        <authorList>
            <consortium name="The Broad Institute Genomics Platform"/>
            <consortium name="The Broad Institute Genome Sequencing Center for Infectious Disease"/>
            <person name="Wu L."/>
            <person name="Ma J."/>
        </authorList>
    </citation>
    <scope>NUCLEOTIDE SEQUENCE [LARGE SCALE GENOMIC DNA]</scope>
    <source>
        <strain evidence="2">CGMCC 1.10759</strain>
    </source>
</reference>
<proteinExistence type="predicted"/>
<evidence type="ECO:0000313" key="2">
    <source>
        <dbReference type="Proteomes" id="UP001595904"/>
    </source>
</evidence>
<comment type="caution">
    <text evidence="1">The sequence shown here is derived from an EMBL/GenBank/DDBJ whole genome shotgun (WGS) entry which is preliminary data.</text>
</comment>
<keyword evidence="2" id="KW-1185">Reference proteome</keyword>
<protein>
    <recommendedName>
        <fullName evidence="3">DUF2867 domain-containing protein</fullName>
    </recommendedName>
</protein>
<dbReference type="Proteomes" id="UP001595904">
    <property type="component" value="Unassembled WGS sequence"/>
</dbReference>
<dbReference type="RefSeq" id="WP_380602462.1">
    <property type="nucleotide sequence ID" value="NZ_JBHSDU010000014.1"/>
</dbReference>
<accession>A0ABV8SYR1</accession>
<evidence type="ECO:0008006" key="3">
    <source>
        <dbReference type="Google" id="ProtNLM"/>
    </source>
</evidence>
<dbReference type="EMBL" id="JBHSDU010000014">
    <property type="protein sequence ID" value="MFC4312778.1"/>
    <property type="molecule type" value="Genomic_DNA"/>
</dbReference>
<gene>
    <name evidence="1" type="ORF">ACFPN2_27080</name>
</gene>
<evidence type="ECO:0000313" key="1">
    <source>
        <dbReference type="EMBL" id="MFC4312778.1"/>
    </source>
</evidence>
<organism evidence="1 2">
    <name type="scientific">Steroidobacter flavus</name>
    <dbReference type="NCBI Taxonomy" id="1842136"/>
    <lineage>
        <taxon>Bacteria</taxon>
        <taxon>Pseudomonadati</taxon>
        <taxon>Pseudomonadota</taxon>
        <taxon>Gammaproteobacteria</taxon>
        <taxon>Steroidobacterales</taxon>
        <taxon>Steroidobacteraceae</taxon>
        <taxon>Steroidobacter</taxon>
    </lineage>
</organism>